<proteinExistence type="predicted"/>
<accession>A0A8T5VT85</accession>
<sequence length="228" mass="25142">MVKAGPRKELMERELLDHAAELFARNGFSGTSLQEIADTANVGRTSLYHYFSSKEAFLTALVEDVTMTAWTLLSEIRQRSDLSPRRQLEAAARMLVMRVLSKPARFRVLERDEASLPEELAELHRKGKRDSLAELAAIIDAGVVAGEFRPVDSQIAALTIFGMCNWPAWWFNPKGQRNASSVADAVSTMAVGSILRDDVAGPSTPAEVIRGIRDDLATLARMVGLRET</sequence>
<dbReference type="InterPro" id="IPR009057">
    <property type="entry name" value="Homeodomain-like_sf"/>
</dbReference>
<dbReference type="InterPro" id="IPR041490">
    <property type="entry name" value="KstR2_TetR_C"/>
</dbReference>
<dbReference type="InterPro" id="IPR001647">
    <property type="entry name" value="HTH_TetR"/>
</dbReference>
<dbReference type="AlphaFoldDB" id="A0A8T5VT85"/>
<dbReference type="RefSeq" id="WP_166103175.1">
    <property type="nucleotide sequence ID" value="NZ_CP096251.1"/>
</dbReference>
<reference evidence="2" key="1">
    <citation type="journal article" date="2017" name="Syst. Appl. Microbiol.">
        <title>Soybeans inoculated with root zone soils of Canadian native legumes harbour diverse and novel Bradyrhizobium spp. that possess agricultural potential.</title>
        <authorList>
            <person name="Bromfield E.S.P."/>
            <person name="Cloutier S."/>
            <person name="Tambong J.T."/>
            <person name="Tran Thi T.V."/>
        </authorList>
    </citation>
    <scope>NUCLEOTIDE SEQUENCE</scope>
    <source>
        <strain evidence="2">1S5</strain>
    </source>
</reference>
<protein>
    <submittedName>
        <fullName evidence="2">TetR/AcrR family transcriptional regulator</fullName>
    </submittedName>
</protein>
<dbReference type="Gene3D" id="1.10.10.60">
    <property type="entry name" value="Homeodomain-like"/>
    <property type="match status" value="1"/>
</dbReference>
<dbReference type="InterPro" id="IPR023772">
    <property type="entry name" value="DNA-bd_HTH_TetR-type_CS"/>
</dbReference>
<dbReference type="Pfam" id="PF00440">
    <property type="entry name" value="TetR_N"/>
    <property type="match status" value="1"/>
</dbReference>
<dbReference type="PANTHER" id="PTHR30055:SF146">
    <property type="entry name" value="HTH-TYPE TRANSCRIPTIONAL DUAL REGULATOR CECR"/>
    <property type="match status" value="1"/>
</dbReference>
<name>A0A8T5VT85_9BRAD</name>
<dbReference type="GO" id="GO:0000976">
    <property type="term" value="F:transcription cis-regulatory region binding"/>
    <property type="evidence" value="ECO:0007669"/>
    <property type="project" value="TreeGrafter"/>
</dbReference>
<dbReference type="EMBL" id="CP096255">
    <property type="protein sequence ID" value="UPT89192.1"/>
    <property type="molecule type" value="Genomic_DNA"/>
</dbReference>
<dbReference type="InterPro" id="IPR050109">
    <property type="entry name" value="HTH-type_TetR-like_transc_reg"/>
</dbReference>
<dbReference type="PROSITE" id="PS01081">
    <property type="entry name" value="HTH_TETR_1"/>
    <property type="match status" value="1"/>
</dbReference>
<dbReference type="InterPro" id="IPR036271">
    <property type="entry name" value="Tet_transcr_reg_TetR-rel_C_sf"/>
</dbReference>
<evidence type="ECO:0000313" key="3">
    <source>
        <dbReference type="Proteomes" id="UP000551709"/>
    </source>
</evidence>
<evidence type="ECO:0000313" key="2">
    <source>
        <dbReference type="EMBL" id="UPT89192.1"/>
    </source>
</evidence>
<evidence type="ECO:0000256" key="1">
    <source>
        <dbReference type="ARBA" id="ARBA00023125"/>
    </source>
</evidence>
<dbReference type="Gene3D" id="1.10.357.10">
    <property type="entry name" value="Tetracycline Repressor, domain 2"/>
    <property type="match status" value="1"/>
</dbReference>
<dbReference type="PRINTS" id="PR00455">
    <property type="entry name" value="HTHTETR"/>
</dbReference>
<keyword evidence="1" id="KW-0238">DNA-binding</keyword>
<reference evidence="2" key="2">
    <citation type="submission" date="2022-04" db="EMBL/GenBank/DDBJ databases">
        <authorList>
            <person name="Bromfield E.S.P."/>
            <person name="Cloutier S."/>
        </authorList>
    </citation>
    <scope>NUCLEOTIDE SEQUENCE</scope>
    <source>
        <strain evidence="2">1S5</strain>
    </source>
</reference>
<dbReference type="SUPFAM" id="SSF46689">
    <property type="entry name" value="Homeodomain-like"/>
    <property type="match status" value="1"/>
</dbReference>
<organism evidence="2 3">
    <name type="scientific">Bradyrhizobium barranii subsp. apii</name>
    <dbReference type="NCBI Taxonomy" id="2819348"/>
    <lineage>
        <taxon>Bacteria</taxon>
        <taxon>Pseudomonadati</taxon>
        <taxon>Pseudomonadota</taxon>
        <taxon>Alphaproteobacteria</taxon>
        <taxon>Hyphomicrobiales</taxon>
        <taxon>Nitrobacteraceae</taxon>
        <taxon>Bradyrhizobium</taxon>
        <taxon>Bradyrhizobium barranii</taxon>
    </lineage>
</organism>
<dbReference type="Proteomes" id="UP000551709">
    <property type="component" value="Chromosome"/>
</dbReference>
<dbReference type="SUPFAM" id="SSF48498">
    <property type="entry name" value="Tetracyclin repressor-like, C-terminal domain"/>
    <property type="match status" value="1"/>
</dbReference>
<dbReference type="Pfam" id="PF17932">
    <property type="entry name" value="TetR_C_24"/>
    <property type="match status" value="1"/>
</dbReference>
<dbReference type="GO" id="GO:0003700">
    <property type="term" value="F:DNA-binding transcription factor activity"/>
    <property type="evidence" value="ECO:0007669"/>
    <property type="project" value="TreeGrafter"/>
</dbReference>
<gene>
    <name evidence="2" type="ORF">HAP41_0000009535</name>
</gene>
<dbReference type="PROSITE" id="PS50977">
    <property type="entry name" value="HTH_TETR_2"/>
    <property type="match status" value="1"/>
</dbReference>
<dbReference type="PANTHER" id="PTHR30055">
    <property type="entry name" value="HTH-TYPE TRANSCRIPTIONAL REGULATOR RUTR"/>
    <property type="match status" value="1"/>
</dbReference>